<protein>
    <submittedName>
        <fullName evidence="1">Uncharacterized protein</fullName>
    </submittedName>
</protein>
<dbReference type="EMBL" id="CM043016">
    <property type="protein sequence ID" value="KAI4467492.1"/>
    <property type="molecule type" value="Genomic_DNA"/>
</dbReference>
<reference evidence="1" key="1">
    <citation type="submission" date="2022-04" db="EMBL/GenBank/DDBJ databases">
        <title>Chromosome-scale genome assembly of Holotrichia oblita Faldermann.</title>
        <authorList>
            <person name="Rongchong L."/>
        </authorList>
    </citation>
    <scope>NUCLEOTIDE SEQUENCE</scope>
    <source>
        <strain evidence="1">81SQS9</strain>
    </source>
</reference>
<sequence>MLKLNFRLRRDEYEYKKLGDKCSDDSGDDVELYPKKLYQEPPTVEKVVEEGDTLQSLAIRYGCSVAELKRLNHILNDNEIYAKGVVKVPDRPFSTILAGVHSSGRSSPTGRTALKKIDHLDSLESKLKTSLLLNIPSTSKSKNFNEVIFNSTIASKPCEVINETQQETSYDEEEITLLPKSVQKSSPEVVSKFTCSGADADISWIALIICIIIVIVAVPLISSFYIYEHPEQYNHHVVHNNSHSS</sequence>
<organism evidence="1 2">
    <name type="scientific">Holotrichia oblita</name>
    <name type="common">Chafer beetle</name>
    <dbReference type="NCBI Taxonomy" id="644536"/>
    <lineage>
        <taxon>Eukaryota</taxon>
        <taxon>Metazoa</taxon>
        <taxon>Ecdysozoa</taxon>
        <taxon>Arthropoda</taxon>
        <taxon>Hexapoda</taxon>
        <taxon>Insecta</taxon>
        <taxon>Pterygota</taxon>
        <taxon>Neoptera</taxon>
        <taxon>Endopterygota</taxon>
        <taxon>Coleoptera</taxon>
        <taxon>Polyphaga</taxon>
        <taxon>Scarabaeiformia</taxon>
        <taxon>Scarabaeidae</taxon>
        <taxon>Melolonthinae</taxon>
        <taxon>Holotrichia</taxon>
    </lineage>
</organism>
<evidence type="ECO:0000313" key="2">
    <source>
        <dbReference type="Proteomes" id="UP001056778"/>
    </source>
</evidence>
<comment type="caution">
    <text evidence="1">The sequence shown here is derived from an EMBL/GenBank/DDBJ whole genome shotgun (WGS) entry which is preliminary data.</text>
</comment>
<keyword evidence="2" id="KW-1185">Reference proteome</keyword>
<gene>
    <name evidence="1" type="ORF">MML48_2g00013703</name>
</gene>
<dbReference type="Proteomes" id="UP001056778">
    <property type="component" value="Chromosome 2"/>
</dbReference>
<proteinExistence type="predicted"/>
<accession>A0ACB9TL58</accession>
<name>A0ACB9TL58_HOLOL</name>
<evidence type="ECO:0000313" key="1">
    <source>
        <dbReference type="EMBL" id="KAI4467492.1"/>
    </source>
</evidence>